<protein>
    <submittedName>
        <fullName evidence="1">Uncharacterized protein</fullName>
    </submittedName>
</protein>
<name>A0A645E3J0_9ZZZZ</name>
<dbReference type="EMBL" id="VSSQ01042517">
    <property type="protein sequence ID" value="MPM96109.1"/>
    <property type="molecule type" value="Genomic_DNA"/>
</dbReference>
<accession>A0A645E3J0</accession>
<comment type="caution">
    <text evidence="1">The sequence shown here is derived from an EMBL/GenBank/DDBJ whole genome shotgun (WGS) entry which is preliminary data.</text>
</comment>
<organism evidence="1">
    <name type="scientific">bioreactor metagenome</name>
    <dbReference type="NCBI Taxonomy" id="1076179"/>
    <lineage>
        <taxon>unclassified sequences</taxon>
        <taxon>metagenomes</taxon>
        <taxon>ecological metagenomes</taxon>
    </lineage>
</organism>
<proteinExistence type="predicted"/>
<evidence type="ECO:0000313" key="1">
    <source>
        <dbReference type="EMBL" id="MPM96109.1"/>
    </source>
</evidence>
<gene>
    <name evidence="1" type="ORF">SDC9_143266</name>
</gene>
<dbReference type="AlphaFoldDB" id="A0A645E3J0"/>
<reference evidence="1" key="1">
    <citation type="submission" date="2019-08" db="EMBL/GenBank/DDBJ databases">
        <authorList>
            <person name="Kucharzyk K."/>
            <person name="Murdoch R.W."/>
            <person name="Higgins S."/>
            <person name="Loffler F."/>
        </authorList>
    </citation>
    <scope>NUCLEOTIDE SEQUENCE</scope>
</reference>
<sequence>MRRLLNKLILFDDRRTARAKRGMLVIMTNRIGERPAALALDALCADDLNAKSVNIGGLATSGIDNLHL</sequence>